<keyword evidence="2" id="KW-1185">Reference proteome</keyword>
<dbReference type="OrthoDB" id="1736819at2759"/>
<comment type="caution">
    <text evidence="1">The sequence shown here is derived from an EMBL/GenBank/DDBJ whole genome shotgun (WGS) entry which is preliminary data.</text>
</comment>
<dbReference type="Gene3D" id="1.25.40.10">
    <property type="entry name" value="Tetratricopeptide repeat domain"/>
    <property type="match status" value="1"/>
</dbReference>
<evidence type="ECO:0000313" key="1">
    <source>
        <dbReference type="EMBL" id="PWA48681.1"/>
    </source>
</evidence>
<dbReference type="SUPFAM" id="SSF48452">
    <property type="entry name" value="TPR-like"/>
    <property type="match status" value="1"/>
</dbReference>
<dbReference type="InterPro" id="IPR011990">
    <property type="entry name" value="TPR-like_helical_dom_sf"/>
</dbReference>
<reference evidence="1 2" key="1">
    <citation type="journal article" date="2018" name="Mol. Plant">
        <title>The genome of Artemisia annua provides insight into the evolution of Asteraceae family and artemisinin biosynthesis.</title>
        <authorList>
            <person name="Shen Q."/>
            <person name="Zhang L."/>
            <person name="Liao Z."/>
            <person name="Wang S."/>
            <person name="Yan T."/>
            <person name="Shi P."/>
            <person name="Liu M."/>
            <person name="Fu X."/>
            <person name="Pan Q."/>
            <person name="Wang Y."/>
            <person name="Lv Z."/>
            <person name="Lu X."/>
            <person name="Zhang F."/>
            <person name="Jiang W."/>
            <person name="Ma Y."/>
            <person name="Chen M."/>
            <person name="Hao X."/>
            <person name="Li L."/>
            <person name="Tang Y."/>
            <person name="Lv G."/>
            <person name="Zhou Y."/>
            <person name="Sun X."/>
            <person name="Brodelius P.E."/>
            <person name="Rose J.K.C."/>
            <person name="Tang K."/>
        </authorList>
    </citation>
    <scope>NUCLEOTIDE SEQUENCE [LARGE SCALE GENOMIC DNA]</scope>
    <source>
        <strain evidence="2">cv. Huhao1</strain>
        <tissue evidence="1">Leaf</tissue>
    </source>
</reference>
<name>A0A2U1LI58_ARTAN</name>
<proteinExistence type="predicted"/>
<accession>A0A2U1LI58</accession>
<dbReference type="AlphaFoldDB" id="A0A2U1LI58"/>
<organism evidence="1 2">
    <name type="scientific">Artemisia annua</name>
    <name type="common">Sweet wormwood</name>
    <dbReference type="NCBI Taxonomy" id="35608"/>
    <lineage>
        <taxon>Eukaryota</taxon>
        <taxon>Viridiplantae</taxon>
        <taxon>Streptophyta</taxon>
        <taxon>Embryophyta</taxon>
        <taxon>Tracheophyta</taxon>
        <taxon>Spermatophyta</taxon>
        <taxon>Magnoliopsida</taxon>
        <taxon>eudicotyledons</taxon>
        <taxon>Gunneridae</taxon>
        <taxon>Pentapetalae</taxon>
        <taxon>asterids</taxon>
        <taxon>campanulids</taxon>
        <taxon>Asterales</taxon>
        <taxon>Asteraceae</taxon>
        <taxon>Asteroideae</taxon>
        <taxon>Anthemideae</taxon>
        <taxon>Artemisiinae</taxon>
        <taxon>Artemisia</taxon>
    </lineage>
</organism>
<evidence type="ECO:0000313" key="2">
    <source>
        <dbReference type="Proteomes" id="UP000245207"/>
    </source>
</evidence>
<dbReference type="Proteomes" id="UP000245207">
    <property type="component" value="Unassembled WGS sequence"/>
</dbReference>
<dbReference type="STRING" id="35608.A0A2U1LI58"/>
<protein>
    <submittedName>
        <fullName evidence="1">Uncharacterized protein</fullName>
    </submittedName>
</protein>
<gene>
    <name evidence="1" type="ORF">CTI12_AA488470</name>
</gene>
<dbReference type="PANTHER" id="PTHR45181:SF4">
    <property type="entry name" value="HEAT SHOCK PROTEIN DNAJ WITH TETRATRICOPEPTIDE REPEAT-CONTAINING PROTEIN"/>
    <property type="match status" value="1"/>
</dbReference>
<dbReference type="EMBL" id="PKPP01009259">
    <property type="protein sequence ID" value="PWA48681.1"/>
    <property type="molecule type" value="Genomic_DNA"/>
</dbReference>
<dbReference type="PANTHER" id="PTHR45181">
    <property type="entry name" value="HEAT SHOCK PROTEIN DNAJ WITH TETRATRICOPEPTIDE REPEAT-CONTAINING PROTEIN"/>
    <property type="match status" value="1"/>
</dbReference>
<sequence length="123" mass="13925">MRAIKEVLGDNDDEDNNVAALERKMQGARMPPNIWKHATRELRGNQAYSNCDLAKVEDCYTQGLNFVSQNEKLRSCTKALMLCYSNPATTRISLRRMKEALGDSLMAAYIDRVFLKAQVRVAP</sequence>